<dbReference type="EMBL" id="BAAADO010000005">
    <property type="protein sequence ID" value="GAA0497255.1"/>
    <property type="molecule type" value="Genomic_DNA"/>
</dbReference>
<feature type="transmembrane region" description="Helical" evidence="1">
    <location>
        <begin position="12"/>
        <end position="30"/>
    </location>
</feature>
<evidence type="ECO:0000313" key="3">
    <source>
        <dbReference type="Proteomes" id="UP001500880"/>
    </source>
</evidence>
<evidence type="ECO:0000313" key="2">
    <source>
        <dbReference type="EMBL" id="GAA0497255.1"/>
    </source>
</evidence>
<name>A0ABN1BGM7_9BACI</name>
<keyword evidence="1" id="KW-0812">Transmembrane</keyword>
<keyword evidence="1" id="KW-0472">Membrane</keyword>
<protein>
    <submittedName>
        <fullName evidence="2">Uncharacterized protein</fullName>
    </submittedName>
</protein>
<feature type="transmembrane region" description="Helical" evidence="1">
    <location>
        <begin position="36"/>
        <end position="56"/>
    </location>
</feature>
<reference evidence="2 3" key="1">
    <citation type="journal article" date="2019" name="Int. J. Syst. Evol. Microbiol.">
        <title>The Global Catalogue of Microorganisms (GCM) 10K type strain sequencing project: providing services to taxonomists for standard genome sequencing and annotation.</title>
        <authorList>
            <consortium name="The Broad Institute Genomics Platform"/>
            <consortium name="The Broad Institute Genome Sequencing Center for Infectious Disease"/>
            <person name="Wu L."/>
            <person name="Ma J."/>
        </authorList>
    </citation>
    <scope>NUCLEOTIDE SEQUENCE [LARGE SCALE GENOMIC DNA]</scope>
    <source>
        <strain evidence="2 3">JCM 12389</strain>
    </source>
</reference>
<dbReference type="RefSeq" id="WP_343841685.1">
    <property type="nucleotide sequence ID" value="NZ_BAAADO010000005.1"/>
</dbReference>
<keyword evidence="1" id="KW-1133">Transmembrane helix</keyword>
<feature type="transmembrane region" description="Helical" evidence="1">
    <location>
        <begin position="134"/>
        <end position="152"/>
    </location>
</feature>
<organism evidence="2 3">
    <name type="scientific">Salinibacillus aidingensis</name>
    <dbReference type="NCBI Taxonomy" id="237684"/>
    <lineage>
        <taxon>Bacteria</taxon>
        <taxon>Bacillati</taxon>
        <taxon>Bacillota</taxon>
        <taxon>Bacilli</taxon>
        <taxon>Bacillales</taxon>
        <taxon>Bacillaceae</taxon>
        <taxon>Salinibacillus</taxon>
    </lineage>
</organism>
<evidence type="ECO:0000256" key="1">
    <source>
        <dbReference type="SAM" id="Phobius"/>
    </source>
</evidence>
<dbReference type="Proteomes" id="UP001500880">
    <property type="component" value="Unassembled WGS sequence"/>
</dbReference>
<comment type="caution">
    <text evidence="2">The sequence shown here is derived from an EMBL/GenBank/DDBJ whole genome shotgun (WGS) entry which is preliminary data.</text>
</comment>
<feature type="transmembrane region" description="Helical" evidence="1">
    <location>
        <begin position="95"/>
        <end position="113"/>
    </location>
</feature>
<feature type="transmembrane region" description="Helical" evidence="1">
    <location>
        <begin position="158"/>
        <end position="181"/>
    </location>
</feature>
<gene>
    <name evidence="2" type="ORF">GCM10008986_25280</name>
</gene>
<accession>A0ABN1BGM7</accession>
<feature type="transmembrane region" description="Helical" evidence="1">
    <location>
        <begin position="68"/>
        <end position="89"/>
    </location>
</feature>
<proteinExistence type="predicted"/>
<keyword evidence="3" id="KW-1185">Reference proteome</keyword>
<sequence length="192" mass="21540">MNQEVEFKHSRIIPTTFLLILTGFLMSFIPEVNWGLLGFNLGLAAVCMILFIVLWRVHRYQSKRYFSLLSYVMLNVLTIHFTIPVFRIIYGTAAFWAGIVILAALVLLPYLFSEKIAQGIQNPGQTGLGKIYKIYAPLIIVFGTVLFAGTIGSSNPDALAISIFLFLCGMIFLSVAPVMLITPQRMEELENQ</sequence>